<feature type="transmembrane region" description="Helical" evidence="3">
    <location>
        <begin position="153"/>
        <end position="174"/>
    </location>
</feature>
<sequence>MKLRPIDISIAGLFVALMAIGANVAPYLTIGGVPITLQLLFAIFAGVLLGSRLAAISMTAYMVVGLIGVPVFAQFKGGFATLLGPTFGFVVSFIFVAYAAGKLVEAKVNPKLPTFFMASFIGVILNYVIGTHWMYVAFLFWLETHEGFSYLVAWSWMLLYLPLDIAVAVFAAVISPRMYKAVKRTRLTQKQRAA</sequence>
<feature type="transmembrane region" description="Helical" evidence="3">
    <location>
        <begin position="112"/>
        <end position="141"/>
    </location>
</feature>
<evidence type="ECO:0000256" key="3">
    <source>
        <dbReference type="SAM" id="Phobius"/>
    </source>
</evidence>
<protein>
    <recommendedName>
        <fullName evidence="2">Biotin transporter</fullName>
    </recommendedName>
</protein>
<feature type="transmembrane region" description="Helical" evidence="3">
    <location>
        <begin position="31"/>
        <end position="49"/>
    </location>
</feature>
<dbReference type="Proteomes" id="UP001148125">
    <property type="component" value="Unassembled WGS sequence"/>
</dbReference>
<name>A0ABT5V9S7_9BACI</name>
<dbReference type="PANTHER" id="PTHR34295:SF1">
    <property type="entry name" value="BIOTIN TRANSPORTER BIOY"/>
    <property type="match status" value="1"/>
</dbReference>
<dbReference type="RefSeq" id="WP_275116659.1">
    <property type="nucleotide sequence ID" value="NZ_JAOTPO010000001.1"/>
</dbReference>
<dbReference type="Gene3D" id="1.10.1760.20">
    <property type="match status" value="1"/>
</dbReference>
<evidence type="ECO:0000256" key="1">
    <source>
        <dbReference type="ARBA" id="ARBA00010692"/>
    </source>
</evidence>
<reference evidence="4" key="1">
    <citation type="submission" date="2024-05" db="EMBL/GenBank/DDBJ databases">
        <title>Alkalihalobacillus sp. strain MEB203 novel alkaliphilic bacterium from Lonar Lake, India.</title>
        <authorList>
            <person name="Joshi A."/>
            <person name="Thite S."/>
            <person name="Mengade P."/>
        </authorList>
    </citation>
    <scope>NUCLEOTIDE SEQUENCE</scope>
    <source>
        <strain evidence="4">MEB 203</strain>
    </source>
</reference>
<keyword evidence="5" id="KW-1185">Reference proteome</keyword>
<dbReference type="PANTHER" id="PTHR34295">
    <property type="entry name" value="BIOTIN TRANSPORTER BIOY"/>
    <property type="match status" value="1"/>
</dbReference>
<dbReference type="EMBL" id="JAOTPO010000001">
    <property type="protein sequence ID" value="MDE5412035.1"/>
    <property type="molecule type" value="Genomic_DNA"/>
</dbReference>
<accession>A0ABT5V9S7</accession>
<evidence type="ECO:0000313" key="5">
    <source>
        <dbReference type="Proteomes" id="UP001148125"/>
    </source>
</evidence>
<proteinExistence type="inferred from homology"/>
<dbReference type="Pfam" id="PF02632">
    <property type="entry name" value="BioY"/>
    <property type="match status" value="1"/>
</dbReference>
<gene>
    <name evidence="4" type="ORF">N7Z68_01380</name>
</gene>
<keyword evidence="2" id="KW-0813">Transport</keyword>
<evidence type="ECO:0000313" key="4">
    <source>
        <dbReference type="EMBL" id="MDE5412035.1"/>
    </source>
</evidence>
<dbReference type="PIRSF" id="PIRSF016661">
    <property type="entry name" value="BioY"/>
    <property type="match status" value="1"/>
</dbReference>
<feature type="transmembrane region" description="Helical" evidence="3">
    <location>
        <begin position="56"/>
        <end position="73"/>
    </location>
</feature>
<comment type="similarity">
    <text evidence="1 2">Belongs to the BioY family.</text>
</comment>
<organism evidence="4 5">
    <name type="scientific">Alkalihalobacterium chitinilyticum</name>
    <dbReference type="NCBI Taxonomy" id="2980103"/>
    <lineage>
        <taxon>Bacteria</taxon>
        <taxon>Bacillati</taxon>
        <taxon>Bacillota</taxon>
        <taxon>Bacilli</taxon>
        <taxon>Bacillales</taxon>
        <taxon>Bacillaceae</taxon>
        <taxon>Alkalihalobacterium</taxon>
    </lineage>
</organism>
<comment type="subcellular location">
    <subcellularLocation>
        <location evidence="2">Cell membrane</location>
        <topology evidence="2">Multi-pass membrane protein</topology>
    </subcellularLocation>
</comment>
<keyword evidence="2" id="KW-1003">Cell membrane</keyword>
<comment type="caution">
    <text evidence="4">The sequence shown here is derived from an EMBL/GenBank/DDBJ whole genome shotgun (WGS) entry which is preliminary data.</text>
</comment>
<dbReference type="InterPro" id="IPR003784">
    <property type="entry name" value="BioY"/>
</dbReference>
<evidence type="ECO:0000256" key="2">
    <source>
        <dbReference type="PIRNR" id="PIRNR016661"/>
    </source>
</evidence>
<keyword evidence="3" id="KW-1133">Transmembrane helix</keyword>
<keyword evidence="2 3" id="KW-0472">Membrane</keyword>
<feature type="transmembrane region" description="Helical" evidence="3">
    <location>
        <begin position="79"/>
        <end position="100"/>
    </location>
</feature>
<keyword evidence="3" id="KW-0812">Transmembrane</keyword>